<feature type="coiled-coil region" evidence="1">
    <location>
        <begin position="354"/>
        <end position="416"/>
    </location>
</feature>
<evidence type="ECO:0000313" key="3">
    <source>
        <dbReference type="Proteomes" id="UP000594260"/>
    </source>
</evidence>
<dbReference type="AlphaFoldDB" id="A0A7M7JCH7"/>
<protein>
    <submittedName>
        <fullName evidence="2">Uncharacterized protein</fullName>
    </submittedName>
</protein>
<dbReference type="KEGG" id="vde:111245675"/>
<dbReference type="OMA" id="EEWQHEA"/>
<dbReference type="GeneID" id="111245675"/>
<dbReference type="OrthoDB" id="10422839at2759"/>
<accession>A0A7M7JCH7</accession>
<dbReference type="Proteomes" id="UP000594260">
    <property type="component" value="Unplaced"/>
</dbReference>
<keyword evidence="1" id="KW-0175">Coiled coil</keyword>
<dbReference type="EnsemblMetazoa" id="XM_022794327">
    <property type="protein sequence ID" value="XP_022650062"/>
    <property type="gene ID" value="LOC111245675"/>
</dbReference>
<proteinExistence type="predicted"/>
<sequence length="798" mass="92438">MTTPIRLENEQLGSAHFDAIREQDEARALEDVRQKERELEQEAVHAFDDLLEHSQSSDTSSYYKPPTSQFEVNHREELYNQCQKELEDSRKENIRLVTELSILRREFAQLAKDKSTLEDELQKVQTRVSLLEQENGELSDSQNVHRVKDQYEAVIEKLNASHKREKTDIIQQLNKYKEEAQLARNHICVSQEIREEKCKLEQELRTLRTTVDSLHQKELELQLKVTEQSILLREKEHSASLWDSGNDAIMKICQLANISPAVDIVGKSEDKYILLLDACCDRFRAFRDGLSQKTLELEQAKRKCDELRVCIGALEKENHVLKEKLEHNNSDTESQSETAKLGHLKAAQVARVAAEQLESHNLQLKLQVQTLEEQKSKLQLELKNLINVDAKHKAEIAELMNETRQLAIECQRAREDATEARRLEEMAKDFMENEKEFARKEANAMATARLEEEVRRMESQLAREKEAASEAIARQLRAECVRQLQERLTKMELQKDEELQRVLDTERKSAQSKADELHEKVVILTEEIDELRKEHLEACQQKKETTERLKKFETDLDEARYELTHKDDQIARLKSQVEDMRLEDEARVGEVAEMQKKMTNLQAAVKKAKLLLVKTETEKQTTMESHQKIESENRNLQAKLDASSLTLSAMQKRCEKLEAALHVLGPRDQELPGGSGDTVMQDTCAKLSTELNDCRKRLLDAEKENTKLHGQLRHRRSTIEKVRDQLVSIKEQGHRYVAERRYFVQIIDKLEDEVAAWKRRETDVRVALEGVTDKVIETLVARHEFIPCKVNVFGIATS</sequence>
<name>A0A7M7JCH7_VARDE</name>
<dbReference type="RefSeq" id="XP_022650062.1">
    <property type="nucleotide sequence ID" value="XM_022794327.1"/>
</dbReference>
<keyword evidence="3" id="KW-1185">Reference proteome</keyword>
<feature type="coiled-coil region" evidence="1">
    <location>
        <begin position="447"/>
        <end position="660"/>
    </location>
</feature>
<organism evidence="2 3">
    <name type="scientific">Varroa destructor</name>
    <name type="common">Honeybee mite</name>
    <dbReference type="NCBI Taxonomy" id="109461"/>
    <lineage>
        <taxon>Eukaryota</taxon>
        <taxon>Metazoa</taxon>
        <taxon>Ecdysozoa</taxon>
        <taxon>Arthropoda</taxon>
        <taxon>Chelicerata</taxon>
        <taxon>Arachnida</taxon>
        <taxon>Acari</taxon>
        <taxon>Parasitiformes</taxon>
        <taxon>Mesostigmata</taxon>
        <taxon>Gamasina</taxon>
        <taxon>Dermanyssoidea</taxon>
        <taxon>Varroidae</taxon>
        <taxon>Varroa</taxon>
    </lineage>
</organism>
<reference evidence="2" key="1">
    <citation type="submission" date="2021-01" db="UniProtKB">
        <authorList>
            <consortium name="EnsemblMetazoa"/>
        </authorList>
    </citation>
    <scope>IDENTIFICATION</scope>
</reference>
<feature type="coiled-coil region" evidence="1">
    <location>
        <begin position="22"/>
        <end position="179"/>
    </location>
</feature>
<dbReference type="InParanoid" id="A0A7M7JCH7"/>
<evidence type="ECO:0000256" key="1">
    <source>
        <dbReference type="SAM" id="Coils"/>
    </source>
</evidence>
<evidence type="ECO:0000313" key="2">
    <source>
        <dbReference type="EnsemblMetazoa" id="XP_022650062"/>
    </source>
</evidence>